<keyword evidence="3" id="KW-1185">Reference proteome</keyword>
<dbReference type="Proteomes" id="UP001152607">
    <property type="component" value="Unassembled WGS sequence"/>
</dbReference>
<dbReference type="PANTHER" id="PTHR35910">
    <property type="entry name" value="2EXR DOMAIN-CONTAINING PROTEIN"/>
    <property type="match status" value="1"/>
</dbReference>
<dbReference type="AlphaFoldDB" id="A0A9W4URU3"/>
<accession>A0A9W4URU3</accession>
<comment type="caution">
    <text evidence="2">The sequence shown here is derived from an EMBL/GenBank/DDBJ whole genome shotgun (WGS) entry which is preliminary data.</text>
</comment>
<reference evidence="2" key="1">
    <citation type="submission" date="2023-01" db="EMBL/GenBank/DDBJ databases">
        <authorList>
            <person name="Van Ghelder C."/>
            <person name="Rancurel C."/>
        </authorList>
    </citation>
    <scope>NUCLEOTIDE SEQUENCE</scope>
    <source>
        <strain evidence="2">CNCM I-4278</strain>
    </source>
</reference>
<sequence length="351" mass="41211">MKSTNQPHLQPINFDEHPKDDAHSIFALFPLLPKELRVKIWRHAMERNRMFRLNLVPKREIMELRFPIDKPGPPNADALSLIERYESRFEVFVFGRQLLSKLLRVNRESRDEAMRLYRIHIPCTFVDKKNTETKSHTLYFNPDLDYDMDQMDPSNLNENVRTTLQNVLKGLREVLFLSTTMFGRQILSWRSAIGYNGYLYNRSFPIPAYIPTFKHFPVDPRAVGDDLRKTVVGNSDYDRRSIENWQKILVKFGISAPQIKYKLLLRQEPLDYGIVVDRKGAEQWIQKEKERWRTHSEGRDGDIAIEEMVRPAFGFWIFPLDAIDSPAVDQPSHVPMLDLSSYRPELGCAEF</sequence>
<protein>
    <recommendedName>
        <fullName evidence="1">2EXR domain-containing protein</fullName>
    </recommendedName>
</protein>
<evidence type="ECO:0000259" key="1">
    <source>
        <dbReference type="Pfam" id="PF20150"/>
    </source>
</evidence>
<dbReference type="EMBL" id="CAOQHR010000011">
    <property type="protein sequence ID" value="CAI6340689.1"/>
    <property type="molecule type" value="Genomic_DNA"/>
</dbReference>
<name>A0A9W4URU3_9PLEO</name>
<dbReference type="OrthoDB" id="3469466at2759"/>
<gene>
    <name evidence="2" type="ORF">PDIGIT_LOCUS13873</name>
</gene>
<organism evidence="2 3">
    <name type="scientific">Periconia digitata</name>
    <dbReference type="NCBI Taxonomy" id="1303443"/>
    <lineage>
        <taxon>Eukaryota</taxon>
        <taxon>Fungi</taxon>
        <taxon>Dikarya</taxon>
        <taxon>Ascomycota</taxon>
        <taxon>Pezizomycotina</taxon>
        <taxon>Dothideomycetes</taxon>
        <taxon>Pleosporomycetidae</taxon>
        <taxon>Pleosporales</taxon>
        <taxon>Massarineae</taxon>
        <taxon>Periconiaceae</taxon>
        <taxon>Periconia</taxon>
    </lineage>
</organism>
<evidence type="ECO:0000313" key="3">
    <source>
        <dbReference type="Proteomes" id="UP001152607"/>
    </source>
</evidence>
<feature type="domain" description="2EXR" evidence="1">
    <location>
        <begin position="26"/>
        <end position="146"/>
    </location>
</feature>
<dbReference type="Pfam" id="PF20150">
    <property type="entry name" value="2EXR"/>
    <property type="match status" value="1"/>
</dbReference>
<dbReference type="PANTHER" id="PTHR35910:SF6">
    <property type="entry name" value="2EXR DOMAIN-CONTAINING PROTEIN"/>
    <property type="match status" value="1"/>
</dbReference>
<proteinExistence type="predicted"/>
<evidence type="ECO:0000313" key="2">
    <source>
        <dbReference type="EMBL" id="CAI6340689.1"/>
    </source>
</evidence>
<dbReference type="InterPro" id="IPR045518">
    <property type="entry name" value="2EXR"/>
</dbReference>